<proteinExistence type="predicted"/>
<protein>
    <submittedName>
        <fullName evidence="1">Uncharacterized protein</fullName>
    </submittedName>
</protein>
<dbReference type="Gramene" id="OQU83828">
    <property type="protein sequence ID" value="OQU83828"/>
    <property type="gene ID" value="SORBI_3005G184050"/>
</dbReference>
<reference evidence="1 2" key="1">
    <citation type="journal article" date="2009" name="Nature">
        <title>The Sorghum bicolor genome and the diversification of grasses.</title>
        <authorList>
            <person name="Paterson A.H."/>
            <person name="Bowers J.E."/>
            <person name="Bruggmann R."/>
            <person name="Dubchak I."/>
            <person name="Grimwood J."/>
            <person name="Gundlach H."/>
            <person name="Haberer G."/>
            <person name="Hellsten U."/>
            <person name="Mitros T."/>
            <person name="Poliakov A."/>
            <person name="Schmutz J."/>
            <person name="Spannagl M."/>
            <person name="Tang H."/>
            <person name="Wang X."/>
            <person name="Wicker T."/>
            <person name="Bharti A.K."/>
            <person name="Chapman J."/>
            <person name="Feltus F.A."/>
            <person name="Gowik U."/>
            <person name="Grigoriev I.V."/>
            <person name="Lyons E."/>
            <person name="Maher C.A."/>
            <person name="Martis M."/>
            <person name="Narechania A."/>
            <person name="Otillar R.P."/>
            <person name="Penning B.W."/>
            <person name="Salamov A.A."/>
            <person name="Wang Y."/>
            <person name="Zhang L."/>
            <person name="Carpita N.C."/>
            <person name="Freeling M."/>
            <person name="Gingle A.R."/>
            <person name="Hash C.T."/>
            <person name="Keller B."/>
            <person name="Klein P."/>
            <person name="Kresovich S."/>
            <person name="McCann M.C."/>
            <person name="Ming R."/>
            <person name="Peterson D.G."/>
            <person name="Mehboob-ur-Rahman"/>
            <person name="Ware D."/>
            <person name="Westhoff P."/>
            <person name="Mayer K.F."/>
            <person name="Messing J."/>
            <person name="Rokhsar D.S."/>
        </authorList>
    </citation>
    <scope>NUCLEOTIDE SEQUENCE [LARGE SCALE GENOMIC DNA]</scope>
    <source>
        <strain evidence="2">cv. BTx623</strain>
    </source>
</reference>
<dbReference type="EMBL" id="CM000764">
    <property type="protein sequence ID" value="OQU83828.1"/>
    <property type="molecule type" value="Genomic_DNA"/>
</dbReference>
<gene>
    <name evidence="1" type="ORF">SORBI_3005G184050</name>
</gene>
<evidence type="ECO:0000313" key="1">
    <source>
        <dbReference type="EMBL" id="OQU83828.1"/>
    </source>
</evidence>
<dbReference type="AlphaFoldDB" id="A0A1Z5RJC0"/>
<dbReference type="Proteomes" id="UP000000768">
    <property type="component" value="Chromosome 5"/>
</dbReference>
<keyword evidence="2" id="KW-1185">Reference proteome</keyword>
<evidence type="ECO:0000313" key="2">
    <source>
        <dbReference type="Proteomes" id="UP000000768"/>
    </source>
</evidence>
<organism evidence="1 2">
    <name type="scientific">Sorghum bicolor</name>
    <name type="common">Sorghum</name>
    <name type="synonym">Sorghum vulgare</name>
    <dbReference type="NCBI Taxonomy" id="4558"/>
    <lineage>
        <taxon>Eukaryota</taxon>
        <taxon>Viridiplantae</taxon>
        <taxon>Streptophyta</taxon>
        <taxon>Embryophyta</taxon>
        <taxon>Tracheophyta</taxon>
        <taxon>Spermatophyta</taxon>
        <taxon>Magnoliopsida</taxon>
        <taxon>Liliopsida</taxon>
        <taxon>Poales</taxon>
        <taxon>Poaceae</taxon>
        <taxon>PACMAD clade</taxon>
        <taxon>Panicoideae</taxon>
        <taxon>Andropogonodae</taxon>
        <taxon>Andropogoneae</taxon>
        <taxon>Sorghinae</taxon>
        <taxon>Sorghum</taxon>
    </lineage>
</organism>
<name>A0A1Z5RJC0_SORBI</name>
<dbReference type="InParanoid" id="A0A1Z5RJC0"/>
<reference evidence="2" key="2">
    <citation type="journal article" date="2018" name="Plant J.">
        <title>The Sorghum bicolor reference genome: improved assembly, gene annotations, a transcriptome atlas, and signatures of genome organization.</title>
        <authorList>
            <person name="McCormick R.F."/>
            <person name="Truong S.K."/>
            <person name="Sreedasyam A."/>
            <person name="Jenkins J."/>
            <person name="Shu S."/>
            <person name="Sims D."/>
            <person name="Kennedy M."/>
            <person name="Amirebrahimi M."/>
            <person name="Weers B.D."/>
            <person name="McKinley B."/>
            <person name="Mattison A."/>
            <person name="Morishige D.T."/>
            <person name="Grimwood J."/>
            <person name="Schmutz J."/>
            <person name="Mullet J.E."/>
        </authorList>
    </citation>
    <scope>NUCLEOTIDE SEQUENCE [LARGE SCALE GENOMIC DNA]</scope>
    <source>
        <strain evidence="2">cv. BTx623</strain>
    </source>
</reference>
<sequence length="45" mass="4889">MRHRCEGTTNNQEARGASSVLTLPSRLLDGSISDVIGLRAHLKQV</sequence>
<accession>A0A1Z5RJC0</accession>